<dbReference type="Proteomes" id="UP000286934">
    <property type="component" value="Unassembled WGS sequence"/>
</dbReference>
<evidence type="ECO:0000256" key="4">
    <source>
        <dbReference type="ARBA" id="ARBA00022519"/>
    </source>
</evidence>
<keyword evidence="7 8" id="KW-0472">Membrane</keyword>
<dbReference type="RefSeq" id="WP_126805888.1">
    <property type="nucleotide sequence ID" value="NZ_PIPP01000001.1"/>
</dbReference>
<comment type="caution">
    <text evidence="10">The sequence shown here is derived from an EMBL/GenBank/DDBJ whole genome shotgun (WGS) entry which is preliminary data.</text>
</comment>
<evidence type="ECO:0000256" key="7">
    <source>
        <dbReference type="ARBA" id="ARBA00023136"/>
    </source>
</evidence>
<feature type="transmembrane region" description="Helical" evidence="8">
    <location>
        <begin position="294"/>
        <end position="313"/>
    </location>
</feature>
<keyword evidence="11" id="KW-1185">Reference proteome</keyword>
<evidence type="ECO:0000313" key="10">
    <source>
        <dbReference type="EMBL" id="RUO38673.1"/>
    </source>
</evidence>
<feature type="transmembrane region" description="Helical" evidence="8">
    <location>
        <begin position="273"/>
        <end position="288"/>
    </location>
</feature>
<dbReference type="Gene3D" id="1.20.1250.20">
    <property type="entry name" value="MFS general substrate transporter like domains"/>
    <property type="match status" value="2"/>
</dbReference>
<proteinExistence type="predicted"/>
<dbReference type="InterPro" id="IPR026032">
    <property type="entry name" value="HcaT-like"/>
</dbReference>
<dbReference type="PROSITE" id="PS50850">
    <property type="entry name" value="MFS"/>
    <property type="match status" value="1"/>
</dbReference>
<dbReference type="NCBIfam" id="NF037955">
    <property type="entry name" value="mfs"/>
    <property type="match status" value="1"/>
</dbReference>
<reference evidence="11" key="1">
    <citation type="journal article" date="2018" name="Front. Microbiol.">
        <title>Genome-Based Analysis Reveals the Taxonomy and Diversity of the Family Idiomarinaceae.</title>
        <authorList>
            <person name="Liu Y."/>
            <person name="Lai Q."/>
            <person name="Shao Z."/>
        </authorList>
    </citation>
    <scope>NUCLEOTIDE SEQUENCE [LARGE SCALE GENOMIC DNA]</scope>
    <source>
        <strain evidence="11">AIS</strain>
    </source>
</reference>
<dbReference type="GO" id="GO:0015528">
    <property type="term" value="F:lactose:proton symporter activity"/>
    <property type="evidence" value="ECO:0007669"/>
    <property type="project" value="TreeGrafter"/>
</dbReference>
<feature type="transmembrane region" description="Helical" evidence="8">
    <location>
        <begin position="45"/>
        <end position="66"/>
    </location>
</feature>
<feature type="transmembrane region" description="Helical" evidence="8">
    <location>
        <begin position="73"/>
        <end position="91"/>
    </location>
</feature>
<dbReference type="InterPro" id="IPR024989">
    <property type="entry name" value="MFS_assoc_dom"/>
</dbReference>
<dbReference type="PANTHER" id="PTHR23522:SF10">
    <property type="entry name" value="3-PHENYLPROPIONIC ACID TRANSPORTER-RELATED"/>
    <property type="match status" value="1"/>
</dbReference>
<name>A0A432WY27_9GAMM</name>
<evidence type="ECO:0000256" key="1">
    <source>
        <dbReference type="ARBA" id="ARBA00004429"/>
    </source>
</evidence>
<feature type="transmembrane region" description="Helical" evidence="8">
    <location>
        <begin position="161"/>
        <end position="178"/>
    </location>
</feature>
<feature type="transmembrane region" description="Helical" evidence="8">
    <location>
        <begin position="136"/>
        <end position="155"/>
    </location>
</feature>
<evidence type="ECO:0000256" key="6">
    <source>
        <dbReference type="ARBA" id="ARBA00022989"/>
    </source>
</evidence>
<evidence type="ECO:0000313" key="11">
    <source>
        <dbReference type="Proteomes" id="UP000286934"/>
    </source>
</evidence>
<organism evidence="10 11">
    <name type="scientific">Aliidiomarina shirensis</name>
    <dbReference type="NCBI Taxonomy" id="1048642"/>
    <lineage>
        <taxon>Bacteria</taxon>
        <taxon>Pseudomonadati</taxon>
        <taxon>Pseudomonadota</taxon>
        <taxon>Gammaproteobacteria</taxon>
        <taxon>Alteromonadales</taxon>
        <taxon>Idiomarinaceae</taxon>
        <taxon>Aliidiomarina</taxon>
    </lineage>
</organism>
<dbReference type="GO" id="GO:0005886">
    <property type="term" value="C:plasma membrane"/>
    <property type="evidence" value="ECO:0007669"/>
    <property type="project" value="UniProtKB-SubCell"/>
</dbReference>
<feature type="transmembrane region" description="Helical" evidence="8">
    <location>
        <begin position="238"/>
        <end position="261"/>
    </location>
</feature>
<feature type="domain" description="Major facilitator superfamily (MFS) profile" evidence="9">
    <location>
        <begin position="1"/>
        <end position="388"/>
    </location>
</feature>
<protein>
    <submittedName>
        <fullName evidence="10">MFS transporter</fullName>
    </submittedName>
</protein>
<dbReference type="PANTHER" id="PTHR23522">
    <property type="entry name" value="BLL5896 PROTEIN"/>
    <property type="match status" value="1"/>
</dbReference>
<dbReference type="GO" id="GO:0030395">
    <property type="term" value="F:lactose binding"/>
    <property type="evidence" value="ECO:0007669"/>
    <property type="project" value="TreeGrafter"/>
</dbReference>
<sequence>MNPIAFQSQCRRLSWSYFGYFAVLALLVPYLGFYLDALGFSSREIGELIAISTICRVIGPPLWAAVADRLGKLVPLIRFGVLSSLVMLVLLAQVNSYLAVASLLGLVSLFWSAILPQLEVVTLASLGAENHRYSRIRMAGSFGFILVALITAELLDLAGTESFPILGAILLLPLLVAVSKLEEPERAYQDPNQPLPEGFWRRIRRRPFVMFIISTMLLQMSFAPFYAFFALYLTQLGYAPIAVGALISLGVAAEVAMFFIAGRLVVQFTVRRLLMFCLALTSLRWLALANFADVLWWLIPIQLVHAFSFALHHSAAMRYVHSYFPADQHSRGQAFYLSVGFAGGGALGAWLAGFLWQQGEGAEFTFTAAAIAALLGLIAAMFIRERVNLSANR</sequence>
<gene>
    <name evidence="10" type="ORF">CWE13_03230</name>
</gene>
<evidence type="ECO:0000256" key="3">
    <source>
        <dbReference type="ARBA" id="ARBA00022475"/>
    </source>
</evidence>
<evidence type="ECO:0000256" key="8">
    <source>
        <dbReference type="SAM" id="Phobius"/>
    </source>
</evidence>
<accession>A0A432WY27</accession>
<feature type="transmembrane region" description="Helical" evidence="8">
    <location>
        <begin position="12"/>
        <end position="33"/>
    </location>
</feature>
<dbReference type="InterPro" id="IPR020846">
    <property type="entry name" value="MFS_dom"/>
</dbReference>
<dbReference type="Pfam" id="PF12832">
    <property type="entry name" value="MFS_1_like"/>
    <property type="match status" value="1"/>
</dbReference>
<dbReference type="InterPro" id="IPR036259">
    <property type="entry name" value="MFS_trans_sf"/>
</dbReference>
<feature type="transmembrane region" description="Helical" evidence="8">
    <location>
        <begin position="208"/>
        <end position="232"/>
    </location>
</feature>
<evidence type="ECO:0000256" key="2">
    <source>
        <dbReference type="ARBA" id="ARBA00022448"/>
    </source>
</evidence>
<keyword evidence="6 8" id="KW-1133">Transmembrane helix</keyword>
<keyword evidence="3" id="KW-1003">Cell membrane</keyword>
<keyword evidence="5 8" id="KW-0812">Transmembrane</keyword>
<dbReference type="SUPFAM" id="SSF103473">
    <property type="entry name" value="MFS general substrate transporter"/>
    <property type="match status" value="1"/>
</dbReference>
<dbReference type="AlphaFoldDB" id="A0A432WY27"/>
<feature type="transmembrane region" description="Helical" evidence="8">
    <location>
        <begin position="334"/>
        <end position="356"/>
    </location>
</feature>
<dbReference type="PIRSF" id="PIRSF004925">
    <property type="entry name" value="HcaT"/>
    <property type="match status" value="1"/>
</dbReference>
<evidence type="ECO:0000259" key="9">
    <source>
        <dbReference type="PROSITE" id="PS50850"/>
    </source>
</evidence>
<evidence type="ECO:0000256" key="5">
    <source>
        <dbReference type="ARBA" id="ARBA00022692"/>
    </source>
</evidence>
<dbReference type="OrthoDB" id="9150135at2"/>
<comment type="subcellular location">
    <subcellularLocation>
        <location evidence="1">Cell inner membrane</location>
        <topology evidence="1">Multi-pass membrane protein</topology>
    </subcellularLocation>
</comment>
<dbReference type="EMBL" id="PIPP01000001">
    <property type="protein sequence ID" value="RUO38673.1"/>
    <property type="molecule type" value="Genomic_DNA"/>
</dbReference>
<keyword evidence="4" id="KW-0997">Cell inner membrane</keyword>
<feature type="transmembrane region" description="Helical" evidence="8">
    <location>
        <begin position="362"/>
        <end position="383"/>
    </location>
</feature>
<keyword evidence="2" id="KW-0813">Transport</keyword>